<dbReference type="InterPro" id="IPR041679">
    <property type="entry name" value="DNA2/NAM7-like_C"/>
</dbReference>
<evidence type="ECO:0000256" key="11">
    <source>
        <dbReference type="SAM" id="MobiDB-lite"/>
    </source>
</evidence>
<feature type="region of interest" description="Disordered" evidence="11">
    <location>
        <begin position="1029"/>
        <end position="1052"/>
    </location>
</feature>
<proteinExistence type="predicted"/>
<gene>
    <name evidence="13" type="ORF">GPM918_LOCUS810</name>
    <name evidence="14" type="ORF">SRO942_LOCUS810</name>
</gene>
<dbReference type="GO" id="GO:0006369">
    <property type="term" value="P:termination of RNA polymerase II transcription"/>
    <property type="evidence" value="ECO:0007669"/>
    <property type="project" value="TreeGrafter"/>
</dbReference>
<dbReference type="PANTHER" id="PTHR10887">
    <property type="entry name" value="DNA2/NAM7 HELICASE FAMILY"/>
    <property type="match status" value="1"/>
</dbReference>
<dbReference type="CDD" id="cd23795">
    <property type="entry name" value="UBCc_UBE2G1"/>
    <property type="match status" value="1"/>
</dbReference>
<dbReference type="Gene3D" id="3.10.110.10">
    <property type="entry name" value="Ubiquitin Conjugating Enzyme"/>
    <property type="match status" value="1"/>
</dbReference>
<evidence type="ECO:0000256" key="6">
    <source>
        <dbReference type="ARBA" id="ARBA00022806"/>
    </source>
</evidence>
<dbReference type="GO" id="GO:0032446">
    <property type="term" value="P:protein modification by small protein conjugation"/>
    <property type="evidence" value="ECO:0007669"/>
    <property type="project" value="UniProtKB-ARBA"/>
</dbReference>
<feature type="compositionally biased region" description="Low complexity" evidence="11">
    <location>
        <begin position="286"/>
        <end position="297"/>
    </location>
</feature>
<feature type="compositionally biased region" description="Low complexity" evidence="11">
    <location>
        <begin position="187"/>
        <end position="201"/>
    </location>
</feature>
<evidence type="ECO:0000259" key="12">
    <source>
        <dbReference type="PROSITE" id="PS50127"/>
    </source>
</evidence>
<evidence type="ECO:0000256" key="2">
    <source>
        <dbReference type="ARBA" id="ARBA00022679"/>
    </source>
</evidence>
<feature type="region of interest" description="Disordered" evidence="11">
    <location>
        <begin position="527"/>
        <end position="584"/>
    </location>
</feature>
<keyword evidence="15" id="KW-1185">Reference proteome</keyword>
<feature type="active site" description="Glycyl thioester intermediate" evidence="9">
    <location>
        <position position="88"/>
    </location>
</feature>
<dbReference type="GO" id="GO:0005694">
    <property type="term" value="C:chromosome"/>
    <property type="evidence" value="ECO:0007669"/>
    <property type="project" value="UniProtKB-ARBA"/>
</dbReference>
<dbReference type="FunFam" id="3.10.110.10:FF:000018">
    <property type="entry name" value="Ubiquitin-conjugating enzyme E2 G1"/>
    <property type="match status" value="1"/>
</dbReference>
<comment type="caution">
    <text evidence="13">The sequence shown here is derived from an EMBL/GenBank/DDBJ whole genome shotgun (WGS) entry which is preliminary data.</text>
</comment>
<evidence type="ECO:0000313" key="14">
    <source>
        <dbReference type="EMBL" id="CAF3530159.1"/>
    </source>
</evidence>
<dbReference type="FunFam" id="3.40.50.300:FF:000326">
    <property type="entry name" value="P-loop containing nucleoside triphosphate hydrolase"/>
    <property type="match status" value="1"/>
</dbReference>
<evidence type="ECO:0000313" key="15">
    <source>
        <dbReference type="Proteomes" id="UP000663829"/>
    </source>
</evidence>
<dbReference type="GO" id="GO:0016787">
    <property type="term" value="F:hydrolase activity"/>
    <property type="evidence" value="ECO:0007669"/>
    <property type="project" value="UniProtKB-KW"/>
</dbReference>
<dbReference type="Gene3D" id="3.40.50.300">
    <property type="entry name" value="P-loop containing nucleotide triphosphate hydrolases"/>
    <property type="match status" value="2"/>
</dbReference>
<dbReference type="InterPro" id="IPR045055">
    <property type="entry name" value="DNA2/NAM7-like"/>
</dbReference>
<evidence type="ECO:0000256" key="4">
    <source>
        <dbReference type="ARBA" id="ARBA00022786"/>
    </source>
</evidence>
<evidence type="ECO:0000256" key="3">
    <source>
        <dbReference type="ARBA" id="ARBA00022741"/>
    </source>
</evidence>
<feature type="compositionally biased region" description="Basic and acidic residues" evidence="11">
    <location>
        <begin position="527"/>
        <end position="541"/>
    </location>
</feature>
<dbReference type="Pfam" id="PF13087">
    <property type="entry name" value="AAA_12"/>
    <property type="match status" value="1"/>
</dbReference>
<feature type="region of interest" description="Disordered" evidence="11">
    <location>
        <begin position="281"/>
        <end position="302"/>
    </location>
</feature>
<feature type="compositionally biased region" description="Low complexity" evidence="11">
    <location>
        <begin position="332"/>
        <end position="344"/>
    </location>
</feature>
<dbReference type="GO" id="GO:0004386">
    <property type="term" value="F:helicase activity"/>
    <property type="evidence" value="ECO:0007669"/>
    <property type="project" value="UniProtKB-KW"/>
</dbReference>
<keyword evidence="10" id="KW-0175">Coiled coil</keyword>
<evidence type="ECO:0000256" key="10">
    <source>
        <dbReference type="SAM" id="Coils"/>
    </source>
</evidence>
<dbReference type="PANTHER" id="PTHR10887:SF495">
    <property type="entry name" value="HELICASE SENATAXIN ISOFORM X1-RELATED"/>
    <property type="match status" value="1"/>
</dbReference>
<dbReference type="InterPro" id="IPR027417">
    <property type="entry name" value="P-loop_NTPase"/>
</dbReference>
<dbReference type="PROSITE" id="PS00183">
    <property type="entry name" value="UBC_1"/>
    <property type="match status" value="1"/>
</dbReference>
<feature type="coiled-coil region" evidence="10">
    <location>
        <begin position="1095"/>
        <end position="1153"/>
    </location>
</feature>
<dbReference type="InterPro" id="IPR041677">
    <property type="entry name" value="DNA2/NAM7_AAA_11"/>
</dbReference>
<dbReference type="SUPFAM" id="SSF54495">
    <property type="entry name" value="UBC-like"/>
    <property type="match status" value="1"/>
</dbReference>
<evidence type="ECO:0000256" key="7">
    <source>
        <dbReference type="ARBA" id="ARBA00022840"/>
    </source>
</evidence>
<dbReference type="Pfam" id="PF00179">
    <property type="entry name" value="UQ_con"/>
    <property type="match status" value="1"/>
</dbReference>
<dbReference type="EMBL" id="CAJOBC010000066">
    <property type="protein sequence ID" value="CAF3530159.1"/>
    <property type="molecule type" value="Genomic_DNA"/>
</dbReference>
<keyword evidence="3" id="KW-0547">Nucleotide-binding</keyword>
<reference evidence="13" key="1">
    <citation type="submission" date="2021-02" db="EMBL/GenBank/DDBJ databases">
        <authorList>
            <person name="Nowell W R."/>
        </authorList>
    </citation>
    <scope>NUCLEOTIDE SEQUENCE</scope>
</reference>
<dbReference type="EMBL" id="CAJNOQ010000066">
    <property type="protein sequence ID" value="CAF0750643.1"/>
    <property type="molecule type" value="Genomic_DNA"/>
</dbReference>
<evidence type="ECO:0000256" key="8">
    <source>
        <dbReference type="ARBA" id="ARBA00053162"/>
    </source>
</evidence>
<dbReference type="EC" id="2.3.2.23" evidence="1"/>
<protein>
    <recommendedName>
        <fullName evidence="1">E2 ubiquitin-conjugating enzyme</fullName>
        <ecNumber evidence="1">2.3.2.23</ecNumber>
    </recommendedName>
</protein>
<keyword evidence="5" id="KW-0378">Hydrolase</keyword>
<feature type="region of interest" description="Disordered" evidence="11">
    <location>
        <begin position="328"/>
        <end position="353"/>
    </location>
</feature>
<dbReference type="PROSITE" id="PS50127">
    <property type="entry name" value="UBC_2"/>
    <property type="match status" value="1"/>
</dbReference>
<feature type="region of interest" description="Disordered" evidence="11">
    <location>
        <begin position="168"/>
        <end position="209"/>
    </location>
</feature>
<name>A0A813P8R0_9BILA</name>
<feature type="compositionally biased region" description="Polar residues" evidence="11">
    <location>
        <begin position="570"/>
        <end position="584"/>
    </location>
</feature>
<dbReference type="InterPro" id="IPR047187">
    <property type="entry name" value="SF1_C_Upf1"/>
</dbReference>
<accession>A0A813P8R0</accession>
<dbReference type="Pfam" id="PF13086">
    <property type="entry name" value="AAA_11"/>
    <property type="match status" value="2"/>
</dbReference>
<evidence type="ECO:0000256" key="1">
    <source>
        <dbReference type="ARBA" id="ARBA00012486"/>
    </source>
</evidence>
<dbReference type="SUPFAM" id="SSF52540">
    <property type="entry name" value="P-loop containing nucleoside triphosphate hydrolases"/>
    <property type="match status" value="1"/>
</dbReference>
<dbReference type="OrthoDB" id="2285229at2759"/>
<evidence type="ECO:0000256" key="5">
    <source>
        <dbReference type="ARBA" id="ARBA00022801"/>
    </source>
</evidence>
<sequence length="1780" mass="202723">MDGSTLLLMKQLKELTKHPVEGFSAGLIDDSDAFHWNVMIIGPIDTIYEGGFYKARLDFPKEYPHKPPKMKFLSEIWHPNIDKNGDVCISILHEPGDDQYGYETASERWSPVHTVETILISVISMLADPNCESAANVDAAKMLRDDPKQFKKRVADYSSSPVKVFRCTTNRPAASDDETDDELNVQTSATSTTTKSKYSPTQNSKSSLYVMDDDNQQTQLYDYDDLSLTLADKDEQKSETPKKNGAINVNKKNVSTTSTFNTTCSDDEELLASVIQFEENKEQSLKTSSSPSPSTKSGYFKPTPTSDVGFLKGYSNRHEICGLKPVEQSLKTSSSPAPSPSTTSGYFKPTPTSDGGFLRGYNSRYEICGLKPVAKDEISPIKTSIKRQISSDEDDITITSTSKPATKIVRLPVKKLPGKNDLIDPPIIISTKKLPLSPESPVAFTSTFMRPPFSSVSMETKQRTLPMWLAANKPLSQDVESEPTTMNEATEKILKKSRARRRCDNDFPMTQFMAQEQLRLREKLMRKPKPLEVTDDKKQTDSLKTPVSTTTKRKLVPNGNDLPARKKTRPTTSTPGVVQSSSSKSTPITVNAFDQYMKDVTETFTRITITNTTTTCTTTAAINNSSSSVVTSINTTSSPSSTLVSSVMPLSSTTTKKKMPRKIHLYDDYLMYILKWPVQWLQEAELEQGCLYRNFLGENISPTPIMEVYDSFYEYEEITLPWMLEETWEQVYKPRANNNTTLFIFSRVQVIRDVKITQQKSSSTTPVELNSVIAQARQMVSGATELKCQILTKRGKRDQQLPMDDDLIIVTLNTDKKLFGLIRNTERILERAKLHKSFADNPDVKAKPPSWSCSEYQILICNNGMKINDGSNIRIKLITSLTATLRRFRALSSMRVCPLFEHLLTPQLDDPVFQISQKQIQIDEKHLTGYNDSQQAVISEAFSIACTEEKEEQAKVYMVQGPPGTGKSQTITGIVRAVLKHYSSPQPTTTTTDGSATINKKKKMKILICAPSNGGCNEIVRRLLTIDTAKQEPENGTSESTTTTTTNNNNNKPKLPFKLIRCARGGTVSEDIESVSIDILAQKRLEEELNNAHQHETLERNIQHKVKTKQQLETRIADEKKRLGSNSATSEQLKDLQANLHEVKQTITKLQQTSRKSMPENLRRQREREIKCELLESSDIVVSTLNYVGNTIFDQFCPFDAALFLKQQQQRQQHPSTTSATTTKLIQPKIQSSLFNLLIIDEAAQCLEIDSYIPLRLGINRIILVGDPEQLPATVLSKRALDNGLNQSLFERLYKLFKYEVENPIKMLNIQYRMHDEICKFPSLHIYRGKLQTDKLTNQKRKKFHLKPYIVLDVVDGQEEFDNITQSYYNKLEVQFIVHLVKYITEKGKVPLNQIGIITPYAKQVQFIRENLMLNNLCQKLDIGTVDSFQGRQKDVILLSCVRATQQKLQLDDSFTSTTIGFVSNRQRLNVSITRAKYAMYIVGHLKSLTVSDDWSKLISNARQRNCILELKSSDQLDHLMKSHLQKQQQQQQSKQLKNMFYKYYLLLSILPLISECKKYRLFGEEEVISSDSRLLIDIDIYNRPYTLPYLFYQLENLKCPCQCYLDFRLYHVYNTTTEDETTKLVKEWFDYAQNHLKSKLFVDIQIHEWTSTPTSDGPHRLQDVIERCKILNINYLAMFDSMIILLEPQKLLSSLILKDKPLIAPLLRSTKAMYTSTFWLYDSTNDLDQYQQIYDRVKLGCFKVNGGLKDFYFFNFQHSNVNQTFLHKYDYKQNEVAGN</sequence>
<dbReference type="Proteomes" id="UP000681722">
    <property type="component" value="Unassembled WGS sequence"/>
</dbReference>
<dbReference type="GO" id="GO:0005524">
    <property type="term" value="F:ATP binding"/>
    <property type="evidence" value="ECO:0007669"/>
    <property type="project" value="UniProtKB-KW"/>
</dbReference>
<dbReference type="GO" id="GO:0016604">
    <property type="term" value="C:nuclear body"/>
    <property type="evidence" value="ECO:0007669"/>
    <property type="project" value="TreeGrafter"/>
</dbReference>
<feature type="compositionally biased region" description="Low complexity" evidence="11">
    <location>
        <begin position="1041"/>
        <end position="1051"/>
    </location>
</feature>
<evidence type="ECO:0000256" key="9">
    <source>
        <dbReference type="PROSITE-ProRule" id="PRU10133"/>
    </source>
</evidence>
<keyword evidence="7" id="KW-0067">ATP-binding</keyword>
<feature type="domain" description="UBC core" evidence="12">
    <location>
        <begin position="3"/>
        <end position="163"/>
    </location>
</feature>
<keyword evidence="4" id="KW-0833">Ubl conjugation pathway</keyword>
<evidence type="ECO:0000313" key="13">
    <source>
        <dbReference type="EMBL" id="CAF0750643.1"/>
    </source>
</evidence>
<dbReference type="CDD" id="cd18808">
    <property type="entry name" value="SF1_C_Upf1"/>
    <property type="match status" value="1"/>
</dbReference>
<dbReference type="GO" id="GO:0061631">
    <property type="term" value="F:ubiquitin conjugating enzyme activity"/>
    <property type="evidence" value="ECO:0007669"/>
    <property type="project" value="UniProtKB-EC"/>
</dbReference>
<dbReference type="InterPro" id="IPR016135">
    <property type="entry name" value="UBQ-conjugating_enzyme/RWD"/>
</dbReference>
<dbReference type="InterPro" id="IPR000608">
    <property type="entry name" value="UBC"/>
</dbReference>
<dbReference type="InterPro" id="IPR023313">
    <property type="entry name" value="UBQ-conjugating_AS"/>
</dbReference>
<keyword evidence="6" id="KW-0347">Helicase</keyword>
<keyword evidence="2" id="KW-0808">Transferase</keyword>
<dbReference type="SMART" id="SM00212">
    <property type="entry name" value="UBCc"/>
    <property type="match status" value="1"/>
</dbReference>
<dbReference type="Proteomes" id="UP000663829">
    <property type="component" value="Unassembled WGS sequence"/>
</dbReference>
<dbReference type="GO" id="GO:0001147">
    <property type="term" value="F:transcription termination site sequence-specific DNA binding"/>
    <property type="evidence" value="ECO:0007669"/>
    <property type="project" value="TreeGrafter"/>
</dbReference>
<comment type="function">
    <text evidence="8">Accepts ubiquitin from the E1 complex and catalyzes its covalent attachment to other proteins. In vitro catalyzes 'Lys-48'-, as well as 'Lys-63'-linked polyubiquitination. May be involved in degradation of muscle-specific proteins. Mediates polyubiquitination of CYP3A4.</text>
</comment>
<organism evidence="13 15">
    <name type="scientific">Didymodactylos carnosus</name>
    <dbReference type="NCBI Taxonomy" id="1234261"/>
    <lineage>
        <taxon>Eukaryota</taxon>
        <taxon>Metazoa</taxon>
        <taxon>Spiralia</taxon>
        <taxon>Gnathifera</taxon>
        <taxon>Rotifera</taxon>
        <taxon>Eurotatoria</taxon>
        <taxon>Bdelloidea</taxon>
        <taxon>Philodinida</taxon>
        <taxon>Philodinidae</taxon>
        <taxon>Didymodactylos</taxon>
    </lineage>
</organism>